<protein>
    <recommendedName>
        <fullName evidence="1">DUF4145 domain-containing protein</fullName>
    </recommendedName>
</protein>
<dbReference type="EMBL" id="FOEF01000020">
    <property type="protein sequence ID" value="SEP52424.1"/>
    <property type="molecule type" value="Genomic_DNA"/>
</dbReference>
<reference evidence="2 3" key="1">
    <citation type="submission" date="2016-10" db="EMBL/GenBank/DDBJ databases">
        <authorList>
            <person name="de Groot N.N."/>
        </authorList>
    </citation>
    <scope>NUCLEOTIDE SEQUENCE [LARGE SCALE GENOMIC DNA]</scope>
    <source>
        <strain evidence="2 3">DSM 44993</strain>
    </source>
</reference>
<proteinExistence type="predicted"/>
<dbReference type="InterPro" id="IPR025285">
    <property type="entry name" value="DUF4145"/>
</dbReference>
<evidence type="ECO:0000259" key="1">
    <source>
        <dbReference type="Pfam" id="PF13643"/>
    </source>
</evidence>
<dbReference type="Proteomes" id="UP000198582">
    <property type="component" value="Unassembled WGS sequence"/>
</dbReference>
<keyword evidence="3" id="KW-1185">Reference proteome</keyword>
<organism evidence="2 3">
    <name type="scientific">Amycolatopsis saalfeldensis</name>
    <dbReference type="NCBI Taxonomy" id="394193"/>
    <lineage>
        <taxon>Bacteria</taxon>
        <taxon>Bacillati</taxon>
        <taxon>Actinomycetota</taxon>
        <taxon>Actinomycetes</taxon>
        <taxon>Pseudonocardiales</taxon>
        <taxon>Pseudonocardiaceae</taxon>
        <taxon>Amycolatopsis</taxon>
    </lineage>
</organism>
<feature type="domain" description="DUF4145" evidence="1">
    <location>
        <begin position="82"/>
        <end position="169"/>
    </location>
</feature>
<dbReference type="STRING" id="394193.SAMN04489732_12087"/>
<sequence length="199" mass="22038">MVCAHCSKSVLGQTEGSHQGYDPEHGPPLLSLLISCTNCGQSSLFLSEDYGGGWDEPARVWPAPGRRLGLSVPRELRDEHEQARLCFEAKAYTAAGVMVRRTLEGVCAVKGTTKRTLFEGLREMKESGAIDERLFEWAQALRILGNQGAHYTGTQISREDAEDALDLCEALLDYMFELTAKFTAFQQRRKPPSAGEDQQ</sequence>
<evidence type="ECO:0000313" key="3">
    <source>
        <dbReference type="Proteomes" id="UP000198582"/>
    </source>
</evidence>
<name>A0A1H8YJP2_9PSEU</name>
<evidence type="ECO:0000313" key="2">
    <source>
        <dbReference type="EMBL" id="SEP52424.1"/>
    </source>
</evidence>
<gene>
    <name evidence="2" type="ORF">SAMN04489732_12087</name>
</gene>
<dbReference type="AlphaFoldDB" id="A0A1H8YJP2"/>
<dbReference type="Pfam" id="PF13643">
    <property type="entry name" value="DUF4145"/>
    <property type="match status" value="1"/>
</dbReference>
<accession>A0A1H8YJP2</accession>